<dbReference type="Proteomes" id="UP001208690">
    <property type="component" value="Unassembled WGS sequence"/>
</dbReference>
<protein>
    <submittedName>
        <fullName evidence="2">Uncharacterized protein</fullName>
    </submittedName>
</protein>
<keyword evidence="3" id="KW-1185">Reference proteome</keyword>
<sequence length="127" mass="13544">MKAIARATLIAGLTFTTAATAETKGALKNKHPTILTENGITLKLGGEGHGYVGSLKLTNDGRGTGSAKTDSGRTINIDGTWAVKGDQFCRTWKDLDDGKEVCETWISTSPRSVDVYKGDQKLGVNSW</sequence>
<evidence type="ECO:0000256" key="1">
    <source>
        <dbReference type="SAM" id="SignalP"/>
    </source>
</evidence>
<keyword evidence="1" id="KW-0732">Signal</keyword>
<dbReference type="EMBL" id="JALIEB010000004">
    <property type="protein sequence ID" value="MCV3271515.1"/>
    <property type="molecule type" value="Genomic_DNA"/>
</dbReference>
<name>A0ABT3BD61_9RHOB</name>
<evidence type="ECO:0000313" key="3">
    <source>
        <dbReference type="Proteomes" id="UP001208690"/>
    </source>
</evidence>
<reference evidence="2 3" key="1">
    <citation type="submission" date="2022-04" db="EMBL/GenBank/DDBJ databases">
        <title>Roseobacter sp. WL0113 is a bacterium isolated from neritic sediment.</title>
        <authorList>
            <person name="Wang L."/>
            <person name="He W."/>
            <person name="Zhang D.-F."/>
        </authorList>
    </citation>
    <scope>NUCLEOTIDE SEQUENCE [LARGE SCALE GENOMIC DNA]</scope>
    <source>
        <strain evidence="2 3">WL0113</strain>
    </source>
</reference>
<proteinExistence type="predicted"/>
<evidence type="ECO:0000313" key="2">
    <source>
        <dbReference type="EMBL" id="MCV3271515.1"/>
    </source>
</evidence>
<gene>
    <name evidence="2" type="ORF">MUB52_08750</name>
</gene>
<feature type="signal peptide" evidence="1">
    <location>
        <begin position="1"/>
        <end position="21"/>
    </location>
</feature>
<feature type="chain" id="PRO_5045131581" evidence="1">
    <location>
        <begin position="22"/>
        <end position="127"/>
    </location>
</feature>
<comment type="caution">
    <text evidence="2">The sequence shown here is derived from an EMBL/GenBank/DDBJ whole genome shotgun (WGS) entry which is preliminary data.</text>
</comment>
<accession>A0ABT3BD61</accession>
<dbReference type="RefSeq" id="WP_263843833.1">
    <property type="nucleotide sequence ID" value="NZ_JALIEB010000004.1"/>
</dbReference>
<organism evidence="2 3">
    <name type="scientific">Roseobacter sinensis</name>
    <dbReference type="NCBI Taxonomy" id="2931391"/>
    <lineage>
        <taxon>Bacteria</taxon>
        <taxon>Pseudomonadati</taxon>
        <taxon>Pseudomonadota</taxon>
        <taxon>Alphaproteobacteria</taxon>
        <taxon>Rhodobacterales</taxon>
        <taxon>Roseobacteraceae</taxon>
        <taxon>Roseobacter</taxon>
    </lineage>
</organism>